<dbReference type="InterPro" id="IPR050229">
    <property type="entry name" value="GlpE_sulfurtransferase"/>
</dbReference>
<protein>
    <submittedName>
        <fullName evidence="2">Rhodanese-related sulfurtransferase</fullName>
    </submittedName>
</protein>
<dbReference type="Gene3D" id="3.40.250.10">
    <property type="entry name" value="Rhodanese-like domain"/>
    <property type="match status" value="1"/>
</dbReference>
<dbReference type="EMBL" id="CYHH01000008">
    <property type="protein sequence ID" value="CUB07510.1"/>
    <property type="molecule type" value="Genomic_DNA"/>
</dbReference>
<evidence type="ECO:0000313" key="2">
    <source>
        <dbReference type="EMBL" id="CUB07510.1"/>
    </source>
</evidence>
<evidence type="ECO:0000259" key="1">
    <source>
        <dbReference type="PROSITE" id="PS50206"/>
    </source>
</evidence>
<name>A0A0K6IWL8_9PROT</name>
<dbReference type="PROSITE" id="PS50206">
    <property type="entry name" value="RHODANESE_3"/>
    <property type="match status" value="1"/>
</dbReference>
<sequence>MLQEFLVQNWHWALLAVASGLWWIVETVRSATDDSRVTPTQAVVMVNREDAVFVDIRSEADYRKAHLPNALHVPAERLLEDHRIEQMRSRHLILYCDSGARSATACKKLRAAGFPHAYTLAGGIDAWRKANLPLESESSRKKK</sequence>
<dbReference type="PANTHER" id="PTHR43031:SF1">
    <property type="entry name" value="PYRIDINE NUCLEOTIDE-DISULPHIDE OXIDOREDUCTASE"/>
    <property type="match status" value="1"/>
</dbReference>
<dbReference type="InterPro" id="IPR036873">
    <property type="entry name" value="Rhodanese-like_dom_sf"/>
</dbReference>
<dbReference type="Pfam" id="PF00581">
    <property type="entry name" value="Rhodanese"/>
    <property type="match status" value="1"/>
</dbReference>
<dbReference type="InterPro" id="IPR001763">
    <property type="entry name" value="Rhodanese-like_dom"/>
</dbReference>
<dbReference type="AlphaFoldDB" id="A0A0K6IWL8"/>
<dbReference type="Proteomes" id="UP000182108">
    <property type="component" value="Unassembled WGS sequence"/>
</dbReference>
<dbReference type="SMART" id="SM00450">
    <property type="entry name" value="RHOD"/>
    <property type="match status" value="1"/>
</dbReference>
<dbReference type="OrthoDB" id="1445766at2"/>
<reference evidence="3" key="1">
    <citation type="submission" date="2015-08" db="EMBL/GenBank/DDBJ databases">
        <authorList>
            <person name="Babu N.S."/>
            <person name="Beckwith C.J."/>
            <person name="Beseler K.G."/>
            <person name="Brison A."/>
            <person name="Carone J.V."/>
            <person name="Caskin T.P."/>
            <person name="Diamond M."/>
            <person name="Durham M.E."/>
            <person name="Foxe J.M."/>
            <person name="Go M."/>
            <person name="Henderson B.A."/>
            <person name="Jones I.B."/>
            <person name="McGettigan J.A."/>
            <person name="Micheletti S.J."/>
            <person name="Nasrallah M.E."/>
            <person name="Ortiz D."/>
            <person name="Piller C.R."/>
            <person name="Privatt S.R."/>
            <person name="Schneider S.L."/>
            <person name="Sharp S."/>
            <person name="Smith T.C."/>
            <person name="Stanton J.D."/>
            <person name="Ullery H.E."/>
            <person name="Wilson R.J."/>
            <person name="Serrano M.G."/>
            <person name="Buck G."/>
            <person name="Lee V."/>
            <person name="Wang Y."/>
            <person name="Carvalho R."/>
            <person name="Voegtly L."/>
            <person name="Shi R."/>
            <person name="Duckworth R."/>
            <person name="Johnson A."/>
            <person name="Loviza R."/>
            <person name="Walstead R."/>
            <person name="Shah Z."/>
            <person name="Kiflezghi M."/>
            <person name="Wade K."/>
            <person name="Ball S.L."/>
            <person name="Bradley K.W."/>
            <person name="Asai D.J."/>
            <person name="Bowman C.A."/>
            <person name="Russell D.A."/>
            <person name="Pope W.H."/>
            <person name="Jacobs-Sera D."/>
            <person name="Hendrix R.W."/>
            <person name="Hatfull G.F."/>
        </authorList>
    </citation>
    <scope>NUCLEOTIDE SEQUENCE [LARGE SCALE GENOMIC DNA]</scope>
    <source>
        <strain evidence="3">JCM 19170</strain>
    </source>
</reference>
<evidence type="ECO:0000313" key="3">
    <source>
        <dbReference type="Proteomes" id="UP000182108"/>
    </source>
</evidence>
<dbReference type="RefSeq" id="WP_055423791.1">
    <property type="nucleotide sequence ID" value="NZ_CYHH01000008.1"/>
</dbReference>
<gene>
    <name evidence="2" type="ORF">Ga0061068_10837</name>
</gene>
<feature type="domain" description="Rhodanese" evidence="1">
    <location>
        <begin position="47"/>
        <end position="136"/>
    </location>
</feature>
<dbReference type="PANTHER" id="PTHR43031">
    <property type="entry name" value="FAD-DEPENDENT OXIDOREDUCTASE"/>
    <property type="match status" value="1"/>
</dbReference>
<organism evidence="2 3">
    <name type="scientific">Tepidiphilus thermophilus</name>
    <dbReference type="NCBI Taxonomy" id="876478"/>
    <lineage>
        <taxon>Bacteria</taxon>
        <taxon>Pseudomonadati</taxon>
        <taxon>Pseudomonadota</taxon>
        <taxon>Hydrogenophilia</taxon>
        <taxon>Hydrogenophilales</taxon>
        <taxon>Hydrogenophilaceae</taxon>
        <taxon>Tepidiphilus</taxon>
    </lineage>
</organism>
<keyword evidence="3" id="KW-1185">Reference proteome</keyword>
<accession>A0A0K6IWL8</accession>
<keyword evidence="2" id="KW-0808">Transferase</keyword>
<dbReference type="GO" id="GO:0016740">
    <property type="term" value="F:transferase activity"/>
    <property type="evidence" value="ECO:0007669"/>
    <property type="project" value="UniProtKB-KW"/>
</dbReference>
<proteinExistence type="predicted"/>
<dbReference type="SUPFAM" id="SSF52821">
    <property type="entry name" value="Rhodanese/Cell cycle control phosphatase"/>
    <property type="match status" value="1"/>
</dbReference>
<dbReference type="CDD" id="cd00158">
    <property type="entry name" value="RHOD"/>
    <property type="match status" value="1"/>
</dbReference>